<dbReference type="Proteomes" id="UP000593571">
    <property type="component" value="Unassembled WGS sequence"/>
</dbReference>
<evidence type="ECO:0000313" key="2">
    <source>
        <dbReference type="EMBL" id="KAF6405086.1"/>
    </source>
</evidence>
<evidence type="ECO:0000313" key="3">
    <source>
        <dbReference type="Proteomes" id="UP000593571"/>
    </source>
</evidence>
<organism evidence="2 3">
    <name type="scientific">Rousettus aegyptiacus</name>
    <name type="common">Egyptian fruit bat</name>
    <name type="synonym">Pteropus aegyptiacus</name>
    <dbReference type="NCBI Taxonomy" id="9407"/>
    <lineage>
        <taxon>Eukaryota</taxon>
        <taxon>Metazoa</taxon>
        <taxon>Chordata</taxon>
        <taxon>Craniata</taxon>
        <taxon>Vertebrata</taxon>
        <taxon>Euteleostomi</taxon>
        <taxon>Mammalia</taxon>
        <taxon>Eutheria</taxon>
        <taxon>Laurasiatheria</taxon>
        <taxon>Chiroptera</taxon>
        <taxon>Yinpterochiroptera</taxon>
        <taxon>Pteropodoidea</taxon>
        <taxon>Pteropodidae</taxon>
        <taxon>Rousettinae</taxon>
        <taxon>Rousettus</taxon>
    </lineage>
</organism>
<feature type="chain" id="PRO_5029767596" description="Secreted protein" evidence="1">
    <location>
        <begin position="18"/>
        <end position="140"/>
    </location>
</feature>
<keyword evidence="1" id="KW-0732">Signal</keyword>
<dbReference type="AlphaFoldDB" id="A0A7J8C2K7"/>
<feature type="signal peptide" evidence="1">
    <location>
        <begin position="1"/>
        <end position="17"/>
    </location>
</feature>
<comment type="caution">
    <text evidence="2">The sequence shown here is derived from an EMBL/GenBank/DDBJ whole genome shotgun (WGS) entry which is preliminary data.</text>
</comment>
<name>A0A7J8C2K7_ROUAE</name>
<proteinExistence type="predicted"/>
<accession>A0A7J8C2K7</accession>
<dbReference type="EMBL" id="JACASE010000015">
    <property type="protein sequence ID" value="KAF6405086.1"/>
    <property type="molecule type" value="Genomic_DNA"/>
</dbReference>
<protein>
    <recommendedName>
        <fullName evidence="4">Secreted protein</fullName>
    </recommendedName>
</protein>
<evidence type="ECO:0000256" key="1">
    <source>
        <dbReference type="SAM" id="SignalP"/>
    </source>
</evidence>
<reference evidence="2 3" key="1">
    <citation type="journal article" date="2020" name="Nature">
        <title>Six reference-quality genomes reveal evolution of bat adaptations.</title>
        <authorList>
            <person name="Jebb D."/>
            <person name="Huang Z."/>
            <person name="Pippel M."/>
            <person name="Hughes G.M."/>
            <person name="Lavrichenko K."/>
            <person name="Devanna P."/>
            <person name="Winkler S."/>
            <person name="Jermiin L.S."/>
            <person name="Skirmuntt E.C."/>
            <person name="Katzourakis A."/>
            <person name="Burkitt-Gray L."/>
            <person name="Ray D.A."/>
            <person name="Sullivan K.A.M."/>
            <person name="Roscito J.G."/>
            <person name="Kirilenko B.M."/>
            <person name="Davalos L.M."/>
            <person name="Corthals A.P."/>
            <person name="Power M.L."/>
            <person name="Jones G."/>
            <person name="Ransome R.D."/>
            <person name="Dechmann D.K.N."/>
            <person name="Locatelli A.G."/>
            <person name="Puechmaille S.J."/>
            <person name="Fedrigo O."/>
            <person name="Jarvis E.D."/>
            <person name="Hiller M."/>
            <person name="Vernes S.C."/>
            <person name="Myers E.W."/>
            <person name="Teeling E.C."/>
        </authorList>
    </citation>
    <scope>NUCLEOTIDE SEQUENCE [LARGE SCALE GENOMIC DNA]</scope>
    <source>
        <strain evidence="2">MRouAeg1</strain>
        <tissue evidence="2">Muscle</tissue>
    </source>
</reference>
<keyword evidence="3" id="KW-1185">Reference proteome</keyword>
<evidence type="ECO:0008006" key="4">
    <source>
        <dbReference type="Google" id="ProtNLM"/>
    </source>
</evidence>
<gene>
    <name evidence="2" type="ORF">HJG63_009397</name>
</gene>
<sequence length="140" mass="15939">MGPLLVLVYAISHFFLGFPAPQKALTFHLRLLAPLKAKPQAESAHEVSHDFCATFWASGGPLTHPLHSPCHRVKGRFALLHRFLIRPPGWVRCVRGVQVIVLVIDLQRCLIMSYNNGIVCSWCTMHFCYDFRSLRKYPTP</sequence>